<dbReference type="EMBL" id="OX451738">
    <property type="protein sequence ID" value="CAI8605377.1"/>
    <property type="molecule type" value="Genomic_DNA"/>
</dbReference>
<evidence type="ECO:0000256" key="1">
    <source>
        <dbReference type="SAM" id="MobiDB-lite"/>
    </source>
</evidence>
<sequence>MNKKKANCAHTKLRKDNSKKVGNQDVEGGQNSSLVDEMKNVSQVNFIQQQIVEARDKLEKLKQDNCKKEMDLLMIKSIQNPNMLANLTNGDSIELNKMLDEKIKEIDAKIASLN</sequence>
<gene>
    <name evidence="2" type="ORF">VFH_III180520</name>
</gene>
<evidence type="ECO:0000313" key="2">
    <source>
        <dbReference type="EMBL" id="CAI8605377.1"/>
    </source>
</evidence>
<feature type="region of interest" description="Disordered" evidence="1">
    <location>
        <begin position="1"/>
        <end position="32"/>
    </location>
</feature>
<proteinExistence type="predicted"/>
<organism evidence="2 3">
    <name type="scientific">Vicia faba</name>
    <name type="common">Broad bean</name>
    <name type="synonym">Faba vulgaris</name>
    <dbReference type="NCBI Taxonomy" id="3906"/>
    <lineage>
        <taxon>Eukaryota</taxon>
        <taxon>Viridiplantae</taxon>
        <taxon>Streptophyta</taxon>
        <taxon>Embryophyta</taxon>
        <taxon>Tracheophyta</taxon>
        <taxon>Spermatophyta</taxon>
        <taxon>Magnoliopsida</taxon>
        <taxon>eudicotyledons</taxon>
        <taxon>Gunneridae</taxon>
        <taxon>Pentapetalae</taxon>
        <taxon>rosids</taxon>
        <taxon>fabids</taxon>
        <taxon>Fabales</taxon>
        <taxon>Fabaceae</taxon>
        <taxon>Papilionoideae</taxon>
        <taxon>50 kb inversion clade</taxon>
        <taxon>NPAAA clade</taxon>
        <taxon>Hologalegina</taxon>
        <taxon>IRL clade</taxon>
        <taxon>Fabeae</taxon>
        <taxon>Vicia</taxon>
    </lineage>
</organism>
<dbReference type="AlphaFoldDB" id="A0AAV1A5Q1"/>
<accession>A0AAV1A5Q1</accession>
<evidence type="ECO:0000313" key="3">
    <source>
        <dbReference type="Proteomes" id="UP001157006"/>
    </source>
</evidence>
<name>A0AAV1A5Q1_VICFA</name>
<reference evidence="2 3" key="1">
    <citation type="submission" date="2023-01" db="EMBL/GenBank/DDBJ databases">
        <authorList>
            <person name="Kreplak J."/>
        </authorList>
    </citation>
    <scope>NUCLEOTIDE SEQUENCE [LARGE SCALE GENOMIC DNA]</scope>
</reference>
<feature type="compositionally biased region" description="Basic residues" evidence="1">
    <location>
        <begin position="1"/>
        <end position="13"/>
    </location>
</feature>
<protein>
    <submittedName>
        <fullName evidence="2">Uncharacterized protein</fullName>
    </submittedName>
</protein>
<keyword evidence="3" id="KW-1185">Reference proteome</keyword>
<dbReference type="Proteomes" id="UP001157006">
    <property type="component" value="Chromosome 3"/>
</dbReference>